<keyword evidence="2" id="KW-1185">Reference proteome</keyword>
<protein>
    <submittedName>
        <fullName evidence="1">Uncharacterized protein</fullName>
    </submittedName>
</protein>
<name>A0A0C3CM72_HEBCY</name>
<sequence length="249" mass="29049">MPLSDRTNVPTAPVPRCSLPVQEPCKGSVSHPRPPLSFRFPKDEAELAQYMAKDPEFLKRVDFFYKRVTPFSLLRAYFSWGSYYMNPSLQPTTSTKRTIAIGFPRRRECYSANLTSTAKGVPTIEFFKNGVPGPFLKELLENSLIDDPDDMVIERNSEEEIYFYLDWPCVNTQKRWYRTYDGTSRIRLARNIANHIHYLMFKATFTNRHFYHVHPFSPKNIPFNALRIFSVERYGDVWIPTLGMDIQLG</sequence>
<proteinExistence type="predicted"/>
<dbReference type="AlphaFoldDB" id="A0A0C3CM72"/>
<gene>
    <name evidence="1" type="ORF">M413DRAFT_116090</name>
</gene>
<evidence type="ECO:0000313" key="1">
    <source>
        <dbReference type="EMBL" id="KIM49785.1"/>
    </source>
</evidence>
<accession>A0A0C3CM72</accession>
<dbReference type="Proteomes" id="UP000053424">
    <property type="component" value="Unassembled WGS sequence"/>
</dbReference>
<reference evidence="2" key="2">
    <citation type="submission" date="2015-01" db="EMBL/GenBank/DDBJ databases">
        <title>Evolutionary Origins and Diversification of the Mycorrhizal Mutualists.</title>
        <authorList>
            <consortium name="DOE Joint Genome Institute"/>
            <consortium name="Mycorrhizal Genomics Consortium"/>
            <person name="Kohler A."/>
            <person name="Kuo A."/>
            <person name="Nagy L.G."/>
            <person name="Floudas D."/>
            <person name="Copeland A."/>
            <person name="Barry K.W."/>
            <person name="Cichocki N."/>
            <person name="Veneault-Fourrey C."/>
            <person name="LaButti K."/>
            <person name="Lindquist E.A."/>
            <person name="Lipzen A."/>
            <person name="Lundell T."/>
            <person name="Morin E."/>
            <person name="Murat C."/>
            <person name="Riley R."/>
            <person name="Ohm R."/>
            <person name="Sun H."/>
            <person name="Tunlid A."/>
            <person name="Henrissat B."/>
            <person name="Grigoriev I.V."/>
            <person name="Hibbett D.S."/>
            <person name="Martin F."/>
        </authorList>
    </citation>
    <scope>NUCLEOTIDE SEQUENCE [LARGE SCALE GENOMIC DNA]</scope>
    <source>
        <strain evidence="2">h7</strain>
    </source>
</reference>
<organism evidence="1 2">
    <name type="scientific">Hebeloma cylindrosporum</name>
    <dbReference type="NCBI Taxonomy" id="76867"/>
    <lineage>
        <taxon>Eukaryota</taxon>
        <taxon>Fungi</taxon>
        <taxon>Dikarya</taxon>
        <taxon>Basidiomycota</taxon>
        <taxon>Agaricomycotina</taxon>
        <taxon>Agaricomycetes</taxon>
        <taxon>Agaricomycetidae</taxon>
        <taxon>Agaricales</taxon>
        <taxon>Agaricineae</taxon>
        <taxon>Hymenogastraceae</taxon>
        <taxon>Hebeloma</taxon>
    </lineage>
</organism>
<evidence type="ECO:0000313" key="2">
    <source>
        <dbReference type="Proteomes" id="UP000053424"/>
    </source>
</evidence>
<reference evidence="1 2" key="1">
    <citation type="submission" date="2014-04" db="EMBL/GenBank/DDBJ databases">
        <authorList>
            <consortium name="DOE Joint Genome Institute"/>
            <person name="Kuo A."/>
            <person name="Gay G."/>
            <person name="Dore J."/>
            <person name="Kohler A."/>
            <person name="Nagy L.G."/>
            <person name="Floudas D."/>
            <person name="Copeland A."/>
            <person name="Barry K.W."/>
            <person name="Cichocki N."/>
            <person name="Veneault-Fourrey C."/>
            <person name="LaButti K."/>
            <person name="Lindquist E.A."/>
            <person name="Lipzen A."/>
            <person name="Lundell T."/>
            <person name="Morin E."/>
            <person name="Murat C."/>
            <person name="Sun H."/>
            <person name="Tunlid A."/>
            <person name="Henrissat B."/>
            <person name="Grigoriev I.V."/>
            <person name="Hibbett D.S."/>
            <person name="Martin F."/>
            <person name="Nordberg H.P."/>
            <person name="Cantor M.N."/>
            <person name="Hua S.X."/>
        </authorList>
    </citation>
    <scope>NUCLEOTIDE SEQUENCE [LARGE SCALE GENOMIC DNA]</scope>
    <source>
        <strain evidence="2">h7</strain>
    </source>
</reference>
<dbReference type="HOGENOM" id="CLU_1115856_0_0_1"/>
<dbReference type="EMBL" id="KN831768">
    <property type="protein sequence ID" value="KIM49785.1"/>
    <property type="molecule type" value="Genomic_DNA"/>
</dbReference>